<dbReference type="GO" id="GO:0004803">
    <property type="term" value="F:transposase activity"/>
    <property type="evidence" value="ECO:0007669"/>
    <property type="project" value="InterPro"/>
</dbReference>
<comment type="caution">
    <text evidence="1">The sequence shown here is derived from an EMBL/GenBank/DDBJ whole genome shotgun (WGS) entry which is preliminary data.</text>
</comment>
<dbReference type="PANTHER" id="PTHR36966">
    <property type="entry name" value="REP-ASSOCIATED TYROSINE TRANSPOSASE"/>
    <property type="match status" value="1"/>
</dbReference>
<dbReference type="Proteomes" id="UP000014977">
    <property type="component" value="Unassembled WGS sequence"/>
</dbReference>
<accession>S7V612</accession>
<dbReference type="GO" id="GO:0043565">
    <property type="term" value="F:sequence-specific DNA binding"/>
    <property type="evidence" value="ECO:0007669"/>
    <property type="project" value="TreeGrafter"/>
</dbReference>
<sequence>MTYNNHDVRARRAVSQPERNRRSIRLHGYDYSRAGAYFVTICTQNRECLFGDIVAGQMRLNGAGRIVADEWIKTAEIRDEIELDEWVVMPNHFHGIIVIADGRGDRRVAPIGCTTGLGEQVDRRG</sequence>
<dbReference type="SUPFAM" id="SSF143422">
    <property type="entry name" value="Transposase IS200-like"/>
    <property type="match status" value="1"/>
</dbReference>
<evidence type="ECO:0000313" key="1">
    <source>
        <dbReference type="EMBL" id="EPR42094.1"/>
    </source>
</evidence>
<dbReference type="Gene3D" id="3.30.70.1290">
    <property type="entry name" value="Transposase IS200-like"/>
    <property type="match status" value="1"/>
</dbReference>
<dbReference type="InterPro" id="IPR052715">
    <property type="entry name" value="RAYT_transposase"/>
</dbReference>
<dbReference type="EMBL" id="ATHJ01000070">
    <property type="protein sequence ID" value="EPR42094.1"/>
    <property type="molecule type" value="Genomic_DNA"/>
</dbReference>
<evidence type="ECO:0000313" key="2">
    <source>
        <dbReference type="Proteomes" id="UP000014977"/>
    </source>
</evidence>
<feature type="non-terminal residue" evidence="1">
    <location>
        <position position="125"/>
    </location>
</feature>
<dbReference type="GO" id="GO:0006313">
    <property type="term" value="P:DNA transposition"/>
    <property type="evidence" value="ECO:0007669"/>
    <property type="project" value="InterPro"/>
</dbReference>
<dbReference type="AlphaFoldDB" id="S7V612"/>
<reference evidence="1 2" key="1">
    <citation type="journal article" date="2013" name="Genome Announc.">
        <title>Draft genome sequences for three mercury-methylating, sulfate-reducing bacteria.</title>
        <authorList>
            <person name="Brown S.D."/>
            <person name="Hurt R.A.Jr."/>
            <person name="Gilmour C.C."/>
            <person name="Elias D.A."/>
        </authorList>
    </citation>
    <scope>NUCLEOTIDE SEQUENCE [LARGE SCALE GENOMIC DNA]</scope>
    <source>
        <strain evidence="1 2">DSM 2059</strain>
    </source>
</reference>
<organism evidence="1 2">
    <name type="scientific">Desulfococcus multivorans DSM 2059</name>
    <dbReference type="NCBI Taxonomy" id="1121405"/>
    <lineage>
        <taxon>Bacteria</taxon>
        <taxon>Pseudomonadati</taxon>
        <taxon>Thermodesulfobacteriota</taxon>
        <taxon>Desulfobacteria</taxon>
        <taxon>Desulfobacterales</taxon>
        <taxon>Desulfococcaceae</taxon>
        <taxon>Desulfococcus</taxon>
    </lineage>
</organism>
<dbReference type="PANTHER" id="PTHR36966:SF1">
    <property type="entry name" value="REP-ASSOCIATED TYROSINE TRANSPOSASE"/>
    <property type="match status" value="1"/>
</dbReference>
<proteinExistence type="predicted"/>
<dbReference type="InterPro" id="IPR036515">
    <property type="entry name" value="Transposase_17_sf"/>
</dbReference>
<name>S7V612_DESML</name>
<protein>
    <recommendedName>
        <fullName evidence="3">Transposase IS200-like domain-containing protein</fullName>
    </recommendedName>
</protein>
<dbReference type="STRING" id="897.B2D07_03330"/>
<gene>
    <name evidence="1" type="ORF">dsmv_1821</name>
</gene>
<keyword evidence="2" id="KW-1185">Reference proteome</keyword>
<dbReference type="eggNOG" id="COG1943">
    <property type="taxonomic scope" value="Bacteria"/>
</dbReference>
<evidence type="ECO:0008006" key="3">
    <source>
        <dbReference type="Google" id="ProtNLM"/>
    </source>
</evidence>